<proteinExistence type="predicted"/>
<dbReference type="KEGG" id="vg:26635539"/>
<evidence type="ECO:0000313" key="1">
    <source>
        <dbReference type="EMBL" id="AKA61815.1"/>
    </source>
</evidence>
<accession>A0A0G2SST0</accession>
<dbReference type="EMBL" id="KP890822">
    <property type="protein sequence ID" value="AKA61815.1"/>
    <property type="molecule type" value="Genomic_DNA"/>
</dbReference>
<organism evidence="1 2">
    <name type="scientific">Proteus phage vB_PmiP_Pm5460</name>
    <dbReference type="NCBI Taxonomy" id="1636249"/>
    <lineage>
        <taxon>Viruses</taxon>
        <taxon>Duplodnaviria</taxon>
        <taxon>Heunggongvirae</taxon>
        <taxon>Uroviricota</taxon>
        <taxon>Caudoviricetes</taxon>
        <taxon>Autographivirales</taxon>
        <taxon>Autosignataviridae</taxon>
        <taxon>Molineuxvirinae</taxon>
        <taxon>Acadevirus</taxon>
        <taxon>Acadevirus Pm5460</taxon>
    </lineage>
</organism>
<keyword evidence="2" id="KW-1185">Reference proteome</keyword>
<name>A0A0G2SST0_9CAUD</name>
<dbReference type="GeneID" id="26635539"/>
<evidence type="ECO:0000313" key="2">
    <source>
        <dbReference type="Proteomes" id="UP000201288"/>
    </source>
</evidence>
<dbReference type="OrthoDB" id="35653at10239"/>
<dbReference type="RefSeq" id="YP_009209196.1">
    <property type="nucleotide sequence ID" value="NC_028916.1"/>
</dbReference>
<sequence>MVTIIGSIAVASFFGLIIKLENTSKAINTLIAQGYHVHSEKDYFVVVDETGIIELLSRKQLIITAKALNKLESM</sequence>
<gene>
    <name evidence="1" type="ORF">Pm5460_06</name>
</gene>
<dbReference type="Proteomes" id="UP000201288">
    <property type="component" value="Segment"/>
</dbReference>
<protein>
    <submittedName>
        <fullName evidence="1">Uncharacterized protein</fullName>
    </submittedName>
</protein>
<reference evidence="1 2" key="1">
    <citation type="submission" date="2015-03" db="EMBL/GenBank/DDBJ databases">
        <authorList>
            <person name="Melo L.D.R."/>
            <person name="Veiga P."/>
            <person name="Cerca N."/>
            <person name="Kropinski A.M."/>
            <person name="Azeredo J."/>
            <person name="Almeida C."/>
            <person name="Sillankorva S."/>
        </authorList>
    </citation>
    <scope>NUCLEOTIDE SEQUENCE [LARGE SCALE GENOMIC DNA]</scope>
</reference>